<evidence type="ECO:0000256" key="4">
    <source>
        <dbReference type="ARBA" id="ARBA00022679"/>
    </source>
</evidence>
<evidence type="ECO:0000313" key="10">
    <source>
        <dbReference type="Proteomes" id="UP000563524"/>
    </source>
</evidence>
<dbReference type="InterPro" id="IPR011102">
    <property type="entry name" value="Sig_transdc_His_kinase_HWE"/>
</dbReference>
<keyword evidence="10" id="KW-1185">Reference proteome</keyword>
<evidence type="ECO:0000313" key="9">
    <source>
        <dbReference type="EMBL" id="MBB4659556.1"/>
    </source>
</evidence>
<keyword evidence="7" id="KW-0067">ATP-binding</keyword>
<keyword evidence="6 9" id="KW-0418">Kinase</keyword>
<dbReference type="Pfam" id="PF07536">
    <property type="entry name" value="HWE_HK"/>
    <property type="match status" value="1"/>
</dbReference>
<dbReference type="Gene3D" id="3.30.565.10">
    <property type="entry name" value="Histidine kinase-like ATPase, C-terminal domain"/>
    <property type="match status" value="1"/>
</dbReference>
<gene>
    <name evidence="9" type="ORF">GGQ59_002093</name>
</gene>
<dbReference type="Gene3D" id="3.30.450.20">
    <property type="entry name" value="PAS domain"/>
    <property type="match status" value="1"/>
</dbReference>
<evidence type="ECO:0000256" key="1">
    <source>
        <dbReference type="ARBA" id="ARBA00000085"/>
    </source>
</evidence>
<dbReference type="AlphaFoldDB" id="A0A840I3H8"/>
<evidence type="ECO:0000256" key="5">
    <source>
        <dbReference type="ARBA" id="ARBA00022741"/>
    </source>
</evidence>
<name>A0A840I3H8_9PROT</name>
<sequence length="327" mass="34944">MTMYDVTSDDWSLDGFVRTIHQGGVALWSWAPAEKRVQLDALARQFWGGLDSDVQPLSALFRRIDARDREEAAARWWQSAEAPGPYAFDFRIAHGGEERWISARGVGGDGGRQGGWVRAIFVDTTQEHQAEEAQRRLASEMAHRLANLFAVAGALTAAAAREAETVSDLVGELRSRFADLHTAANLAMRGAVDSKGRVGLADVTAALLAAYDRDGAAVTVDIPGDVTIEGDTVTNYALIIHELATNAAKYGAFAQPGGRLDVDARRDGERIALCWQEKGCVLSEAGDGPAGFGSRLLDQTVASMDGALARSLSADGLTVRFTVPSAA</sequence>
<dbReference type="InterPro" id="IPR035965">
    <property type="entry name" value="PAS-like_dom_sf"/>
</dbReference>
<reference evidence="9 10" key="1">
    <citation type="submission" date="2020-08" db="EMBL/GenBank/DDBJ databases">
        <title>Genomic Encyclopedia of Type Strains, Phase IV (KMG-IV): sequencing the most valuable type-strain genomes for metagenomic binning, comparative biology and taxonomic classification.</title>
        <authorList>
            <person name="Goeker M."/>
        </authorList>
    </citation>
    <scope>NUCLEOTIDE SEQUENCE [LARGE SCALE GENOMIC DNA]</scope>
    <source>
        <strain evidence="9 10">DSM 102850</strain>
    </source>
</reference>
<dbReference type="EC" id="2.7.13.3" evidence="2"/>
<accession>A0A840I3H8</accession>
<dbReference type="GO" id="GO:0004673">
    <property type="term" value="F:protein histidine kinase activity"/>
    <property type="evidence" value="ECO:0007669"/>
    <property type="project" value="UniProtKB-EC"/>
</dbReference>
<dbReference type="Proteomes" id="UP000563524">
    <property type="component" value="Unassembled WGS sequence"/>
</dbReference>
<evidence type="ECO:0000256" key="7">
    <source>
        <dbReference type="ARBA" id="ARBA00022840"/>
    </source>
</evidence>
<organism evidence="9 10">
    <name type="scientific">Parvularcula dongshanensis</name>
    <dbReference type="NCBI Taxonomy" id="1173995"/>
    <lineage>
        <taxon>Bacteria</taxon>
        <taxon>Pseudomonadati</taxon>
        <taxon>Pseudomonadota</taxon>
        <taxon>Alphaproteobacteria</taxon>
        <taxon>Parvularculales</taxon>
        <taxon>Parvularculaceae</taxon>
        <taxon>Parvularcula</taxon>
    </lineage>
</organism>
<evidence type="ECO:0000256" key="6">
    <source>
        <dbReference type="ARBA" id="ARBA00022777"/>
    </source>
</evidence>
<dbReference type="GO" id="GO:0005524">
    <property type="term" value="F:ATP binding"/>
    <property type="evidence" value="ECO:0007669"/>
    <property type="project" value="UniProtKB-KW"/>
</dbReference>
<dbReference type="RefSeq" id="WP_183818271.1">
    <property type="nucleotide sequence ID" value="NZ_JACHOB010000004.1"/>
</dbReference>
<evidence type="ECO:0000256" key="2">
    <source>
        <dbReference type="ARBA" id="ARBA00012438"/>
    </source>
</evidence>
<protein>
    <recommendedName>
        <fullName evidence="2">histidine kinase</fullName>
        <ecNumber evidence="2">2.7.13.3</ecNumber>
    </recommendedName>
</protein>
<dbReference type="SMART" id="SM00911">
    <property type="entry name" value="HWE_HK"/>
    <property type="match status" value="1"/>
</dbReference>
<keyword evidence="5" id="KW-0547">Nucleotide-binding</keyword>
<dbReference type="SUPFAM" id="SSF55785">
    <property type="entry name" value="PYP-like sensor domain (PAS domain)"/>
    <property type="match status" value="1"/>
</dbReference>
<proteinExistence type="predicted"/>
<feature type="domain" description="Signal transduction histidine kinase HWE region" evidence="8">
    <location>
        <begin position="140"/>
        <end position="226"/>
    </location>
</feature>
<comment type="caution">
    <text evidence="9">The sequence shown here is derived from an EMBL/GenBank/DDBJ whole genome shotgun (WGS) entry which is preliminary data.</text>
</comment>
<dbReference type="PANTHER" id="PTHR41523:SF8">
    <property type="entry name" value="ETHYLENE RESPONSE SENSOR PROTEIN"/>
    <property type="match status" value="1"/>
</dbReference>
<keyword evidence="3" id="KW-0597">Phosphoprotein</keyword>
<dbReference type="EMBL" id="JACHOB010000004">
    <property type="protein sequence ID" value="MBB4659556.1"/>
    <property type="molecule type" value="Genomic_DNA"/>
</dbReference>
<evidence type="ECO:0000259" key="8">
    <source>
        <dbReference type="SMART" id="SM00911"/>
    </source>
</evidence>
<dbReference type="PANTHER" id="PTHR41523">
    <property type="entry name" value="TWO-COMPONENT SYSTEM SENSOR PROTEIN"/>
    <property type="match status" value="1"/>
</dbReference>
<keyword evidence="4" id="KW-0808">Transferase</keyword>
<dbReference type="SUPFAM" id="SSF55874">
    <property type="entry name" value="ATPase domain of HSP90 chaperone/DNA topoisomerase II/histidine kinase"/>
    <property type="match status" value="1"/>
</dbReference>
<evidence type="ECO:0000256" key="3">
    <source>
        <dbReference type="ARBA" id="ARBA00022553"/>
    </source>
</evidence>
<comment type="catalytic activity">
    <reaction evidence="1">
        <text>ATP + protein L-histidine = ADP + protein N-phospho-L-histidine.</text>
        <dbReference type="EC" id="2.7.13.3"/>
    </reaction>
</comment>
<dbReference type="InterPro" id="IPR036890">
    <property type="entry name" value="HATPase_C_sf"/>
</dbReference>